<gene>
    <name evidence="2" type="ORF">RZS28_16945</name>
</gene>
<evidence type="ECO:0000256" key="1">
    <source>
        <dbReference type="SAM" id="SignalP"/>
    </source>
</evidence>
<evidence type="ECO:0008006" key="4">
    <source>
        <dbReference type="Google" id="ProtNLM"/>
    </source>
</evidence>
<evidence type="ECO:0000313" key="3">
    <source>
        <dbReference type="Proteomes" id="UP001626536"/>
    </source>
</evidence>
<evidence type="ECO:0000313" key="2">
    <source>
        <dbReference type="EMBL" id="WOJ89459.1"/>
    </source>
</evidence>
<organism evidence="2 3">
    <name type="scientific">Methylocapsa polymorpha</name>
    <dbReference type="NCBI Taxonomy" id="3080828"/>
    <lineage>
        <taxon>Bacteria</taxon>
        <taxon>Pseudomonadati</taxon>
        <taxon>Pseudomonadota</taxon>
        <taxon>Alphaproteobacteria</taxon>
        <taxon>Hyphomicrobiales</taxon>
        <taxon>Beijerinckiaceae</taxon>
        <taxon>Methylocapsa</taxon>
    </lineage>
</organism>
<keyword evidence="3" id="KW-1185">Reference proteome</keyword>
<protein>
    <recommendedName>
        <fullName evidence="4">AsmA family protein</fullName>
    </recommendedName>
</protein>
<sequence>MLWKAVCLAGVCLSAFAAFLGGATDFIADRAARQAFDAIAAHAQALKADRIVADPSRGEIRVAGLSWDEAGVSVHIGALRLAAEPVAFSVSAAALAQAAAASAEDVTVKTALATVKISRIDLAGTFLSAVELAQILDAKSAMTIGDRIAKISAAAITIPELITETKLGSLAQKVVYRNISLTGVVKGKAAAASAEGASFSVSDPEAGDTEGAYGHLTAKAVDLVLAARIMSGTQDDPAEPKTALYDSFSVEGFHLSNATAHFDLGVKAMSGRGVKGRPLRMALAGAPEDDQTSRERKKRIALLYADVLESIAIDGMDASDVRLVVHGAQEPVSLSIDHVSMTQFSGMEIGGFALQNFALASESAKIGIEGFSLRKLDLGRLREALAKASASDEDAARSANVGAAMPAVEEMVLTKLDVDFVETKTGREGARGVFSAGRLEIRESSQKDGAPIQMDAKLEHFTRALDQDDGGAFKDLSDMGYSQLDLSSRIAMTWDEAKQELAIGTMSLEGADMGAIQISGLFSNITKDILSPNREVATVAALGALLKKIDVRIENTGFFERAIAAQAERQNKSAGALRQTYARAAIAFLPALLDNGPEAKAIGSAVAKFVVQPRSLHLVVVAPDGLGLSDLTSIQAPGALLKKLDIKAAANE</sequence>
<keyword evidence="1" id="KW-0732">Signal</keyword>
<name>A0ABZ0HSC3_9HYPH</name>
<accession>A0ABZ0HSC3</accession>
<reference evidence="2 3" key="1">
    <citation type="submission" date="2023-10" db="EMBL/GenBank/DDBJ databases">
        <title>Novel methanotroph of the genus Methylocapsa from a subarctic wetland.</title>
        <authorList>
            <person name="Belova S.E."/>
            <person name="Oshkin I.Y."/>
            <person name="Miroshnikov K."/>
            <person name="Dedysh S.N."/>
        </authorList>
    </citation>
    <scope>NUCLEOTIDE SEQUENCE [LARGE SCALE GENOMIC DNA]</scope>
    <source>
        <strain evidence="2 3">RX1</strain>
    </source>
</reference>
<feature type="chain" id="PRO_5046645147" description="AsmA family protein" evidence="1">
    <location>
        <begin position="18"/>
        <end position="652"/>
    </location>
</feature>
<dbReference type="EMBL" id="CP136862">
    <property type="protein sequence ID" value="WOJ89459.1"/>
    <property type="molecule type" value="Genomic_DNA"/>
</dbReference>
<dbReference type="Proteomes" id="UP001626536">
    <property type="component" value="Chromosome"/>
</dbReference>
<proteinExistence type="predicted"/>
<feature type="signal peptide" evidence="1">
    <location>
        <begin position="1"/>
        <end position="17"/>
    </location>
</feature>
<dbReference type="RefSeq" id="WP_407338901.1">
    <property type="nucleotide sequence ID" value="NZ_CP136862.1"/>
</dbReference>